<accession>A0A8H7U940</accession>
<dbReference type="EMBL" id="JAEPRA010000013">
    <property type="protein sequence ID" value="KAG2176856.1"/>
    <property type="molecule type" value="Genomic_DNA"/>
</dbReference>
<evidence type="ECO:0000256" key="1">
    <source>
        <dbReference type="SAM" id="SignalP"/>
    </source>
</evidence>
<keyword evidence="1" id="KW-0732">Signal</keyword>
<dbReference type="Proteomes" id="UP000612746">
    <property type="component" value="Unassembled WGS sequence"/>
</dbReference>
<protein>
    <submittedName>
        <fullName evidence="2">Uncharacterized protein</fullName>
    </submittedName>
</protein>
<keyword evidence="3" id="KW-1185">Reference proteome</keyword>
<dbReference type="AlphaFoldDB" id="A0A8H7U940"/>
<evidence type="ECO:0000313" key="2">
    <source>
        <dbReference type="EMBL" id="KAG2176856.1"/>
    </source>
</evidence>
<name>A0A8H7U940_9FUNG</name>
<proteinExistence type="predicted"/>
<feature type="signal peptide" evidence="1">
    <location>
        <begin position="1"/>
        <end position="19"/>
    </location>
</feature>
<sequence>MKVLLYLLAFLCSINFVYGATGTLVINDSDYVNPKGCYRNLYAPLVVINHANAAAYVFKTDDCTGPSQVVQPANFFNDEAGHSVQIS</sequence>
<reference evidence="2" key="1">
    <citation type="submission" date="2020-12" db="EMBL/GenBank/DDBJ databases">
        <title>Metabolic potential, ecology and presence of endohyphal bacteria is reflected in genomic diversity of Mucoromycotina.</title>
        <authorList>
            <person name="Muszewska A."/>
            <person name="Okrasinska A."/>
            <person name="Steczkiewicz K."/>
            <person name="Drgas O."/>
            <person name="Orlowska M."/>
            <person name="Perlinska-Lenart U."/>
            <person name="Aleksandrzak-Piekarczyk T."/>
            <person name="Szatraj K."/>
            <person name="Zielenkiewicz U."/>
            <person name="Pilsyk S."/>
            <person name="Malc E."/>
            <person name="Mieczkowski P."/>
            <person name="Kruszewska J.S."/>
            <person name="Biernat P."/>
            <person name="Pawlowska J."/>
        </authorList>
    </citation>
    <scope>NUCLEOTIDE SEQUENCE</scope>
    <source>
        <strain evidence="2">WA0000051536</strain>
    </source>
</reference>
<evidence type="ECO:0000313" key="3">
    <source>
        <dbReference type="Proteomes" id="UP000612746"/>
    </source>
</evidence>
<organism evidence="2 3">
    <name type="scientific">Umbelopsis vinacea</name>
    <dbReference type="NCBI Taxonomy" id="44442"/>
    <lineage>
        <taxon>Eukaryota</taxon>
        <taxon>Fungi</taxon>
        <taxon>Fungi incertae sedis</taxon>
        <taxon>Mucoromycota</taxon>
        <taxon>Mucoromycotina</taxon>
        <taxon>Umbelopsidomycetes</taxon>
        <taxon>Umbelopsidales</taxon>
        <taxon>Umbelopsidaceae</taxon>
        <taxon>Umbelopsis</taxon>
    </lineage>
</organism>
<gene>
    <name evidence="2" type="ORF">INT44_007520</name>
</gene>
<comment type="caution">
    <text evidence="2">The sequence shown here is derived from an EMBL/GenBank/DDBJ whole genome shotgun (WGS) entry which is preliminary data.</text>
</comment>
<feature type="chain" id="PRO_5034520933" evidence="1">
    <location>
        <begin position="20"/>
        <end position="87"/>
    </location>
</feature>